<evidence type="ECO:0000313" key="4">
    <source>
        <dbReference type="EMBL" id="MDI6453384.1"/>
    </source>
</evidence>
<dbReference type="PANTHER" id="PTHR43351:SF2">
    <property type="entry name" value="L(+)-TARTRATE DEHYDRATASE SUBUNIT BETA-RELATED"/>
    <property type="match status" value="1"/>
</dbReference>
<accession>A0AAW6UCK8</accession>
<dbReference type="SUPFAM" id="SSF117457">
    <property type="entry name" value="FumA C-terminal domain-like"/>
    <property type="match status" value="1"/>
</dbReference>
<dbReference type="Proteomes" id="UP001431532">
    <property type="component" value="Unassembled WGS sequence"/>
</dbReference>
<dbReference type="NCBIfam" id="NF005310">
    <property type="entry name" value="PRK06842.1"/>
    <property type="match status" value="1"/>
</dbReference>
<evidence type="ECO:0000259" key="3">
    <source>
        <dbReference type="Pfam" id="PF05683"/>
    </source>
</evidence>
<protein>
    <submittedName>
        <fullName evidence="4">Fe-S-containing hydro-lyase</fullName>
    </submittedName>
</protein>
<name>A0AAW6UCK8_9MOLU</name>
<proteinExistence type="inferred from homology"/>
<organism evidence="4 5">
    <name type="scientific">Peloplasma aerotolerans</name>
    <dbReference type="NCBI Taxonomy" id="3044389"/>
    <lineage>
        <taxon>Bacteria</taxon>
        <taxon>Bacillati</taxon>
        <taxon>Mycoplasmatota</taxon>
        <taxon>Mollicutes</taxon>
        <taxon>Acholeplasmatales</taxon>
        <taxon>Acholeplasmataceae</taxon>
        <taxon>Peloplasma</taxon>
    </lineage>
</organism>
<keyword evidence="2" id="KW-0456">Lyase</keyword>
<dbReference type="Gene3D" id="3.20.130.10">
    <property type="entry name" value="Fe-S hydro-lyase, tartrate dehydratase beta-type, catalytic domain"/>
    <property type="match status" value="1"/>
</dbReference>
<comment type="similarity">
    <text evidence="1">Belongs to the class-I fumarase family.</text>
</comment>
<evidence type="ECO:0000256" key="1">
    <source>
        <dbReference type="ARBA" id="ARBA00008876"/>
    </source>
</evidence>
<evidence type="ECO:0000313" key="5">
    <source>
        <dbReference type="Proteomes" id="UP001431532"/>
    </source>
</evidence>
<reference evidence="4" key="1">
    <citation type="submission" date="2023-05" db="EMBL/GenBank/DDBJ databases">
        <title>Mariniplasma microaerophilum sp. nov., a novel anaerobic mollicute isolated from terrestrial mud volcano, Taman Peninsula, Russia.</title>
        <authorList>
            <person name="Khomyakova M.A."/>
            <person name="Merkel A.Y."/>
            <person name="Slobodkin A.I."/>
        </authorList>
    </citation>
    <scope>NUCLEOTIDE SEQUENCE</scope>
    <source>
        <strain evidence="4">M4Ah</strain>
    </source>
</reference>
<dbReference type="InterPro" id="IPR036660">
    <property type="entry name" value="Fe-S_hydroAse_TtdB_cat_sf"/>
</dbReference>
<sequence>MKLTTPILAKDIENLRAGDIVYISGTVYTGRDAAHKRLVETIEQGKSLPIDFLGQVIYYVGPTPAKENRPIGSCGPTSSYRMDAYALPLMQKGLKVMIGKGDRSDEFIMQMIDQKGVYLQAIGGTGTLLSRKVKKSEVVLYQDLGPEAIHKLEVEDFPAIVTYDIYGGNLVKDEVKKYQTIDIE</sequence>
<dbReference type="GO" id="GO:0016836">
    <property type="term" value="F:hydro-lyase activity"/>
    <property type="evidence" value="ECO:0007669"/>
    <property type="project" value="InterPro"/>
</dbReference>
<dbReference type="InterPro" id="IPR004647">
    <property type="entry name" value="Fe-S_hydro-lyase_TtdB-typ_cat"/>
</dbReference>
<keyword evidence="5" id="KW-1185">Reference proteome</keyword>
<dbReference type="PANTHER" id="PTHR43351">
    <property type="entry name" value="L(+)-TARTRATE DEHYDRATASE SUBUNIT BETA"/>
    <property type="match status" value="1"/>
</dbReference>
<dbReference type="NCBIfam" id="TIGR00723">
    <property type="entry name" value="ttdB_fumA_fumB"/>
    <property type="match status" value="1"/>
</dbReference>
<feature type="domain" description="Fe-S hydro-lyase tartrate dehydratase beta-type catalytic" evidence="3">
    <location>
        <begin position="2"/>
        <end position="171"/>
    </location>
</feature>
<comment type="caution">
    <text evidence="4">The sequence shown here is derived from an EMBL/GenBank/DDBJ whole genome shotgun (WGS) entry which is preliminary data.</text>
</comment>
<evidence type="ECO:0000256" key="2">
    <source>
        <dbReference type="ARBA" id="ARBA00023239"/>
    </source>
</evidence>
<dbReference type="EMBL" id="JASCXW010000026">
    <property type="protein sequence ID" value="MDI6453384.1"/>
    <property type="molecule type" value="Genomic_DNA"/>
</dbReference>
<dbReference type="AlphaFoldDB" id="A0AAW6UCK8"/>
<gene>
    <name evidence="4" type="ORF">QJ521_07390</name>
</gene>
<dbReference type="Pfam" id="PF05683">
    <property type="entry name" value="Fumerase_C"/>
    <property type="match status" value="1"/>
</dbReference>
<dbReference type="RefSeq" id="WP_282839816.1">
    <property type="nucleotide sequence ID" value="NZ_JASCXW010000026.1"/>
</dbReference>